<protein>
    <submittedName>
        <fullName evidence="2">Uncharacterized protein</fullName>
    </submittedName>
</protein>
<reference evidence="2" key="1">
    <citation type="submission" date="2023-01" db="EMBL/GenBank/DDBJ databases">
        <title>Genome assembly of the deep-sea coral Lophelia pertusa.</title>
        <authorList>
            <person name="Herrera S."/>
            <person name="Cordes E."/>
        </authorList>
    </citation>
    <scope>NUCLEOTIDE SEQUENCE</scope>
    <source>
        <strain evidence="2">USNM1676648</strain>
        <tissue evidence="2">Polyp</tissue>
    </source>
</reference>
<evidence type="ECO:0000313" key="2">
    <source>
        <dbReference type="EMBL" id="KAJ7390605.1"/>
    </source>
</evidence>
<comment type="caution">
    <text evidence="2">The sequence shown here is derived from an EMBL/GenBank/DDBJ whole genome shotgun (WGS) entry which is preliminary data.</text>
</comment>
<dbReference type="EMBL" id="MU825414">
    <property type="protein sequence ID" value="KAJ7390605.1"/>
    <property type="molecule type" value="Genomic_DNA"/>
</dbReference>
<name>A0A9X0A002_9CNID</name>
<keyword evidence="3" id="KW-1185">Reference proteome</keyword>
<sequence>MAQPLAELHVPGANNEAGTTDDRRTAENENESCQVPHEPARGESNAKQKRTPYQQLAADMAQPLADLHVPGANNEAGTTDDRRTAENEMKVVKDLANERTTYQQQRMQRTWLNL</sequence>
<dbReference type="OrthoDB" id="5976013at2759"/>
<feature type="region of interest" description="Disordered" evidence="1">
    <location>
        <begin position="1"/>
        <end position="52"/>
    </location>
</feature>
<evidence type="ECO:0000313" key="3">
    <source>
        <dbReference type="Proteomes" id="UP001163046"/>
    </source>
</evidence>
<organism evidence="2 3">
    <name type="scientific">Desmophyllum pertusum</name>
    <dbReference type="NCBI Taxonomy" id="174260"/>
    <lineage>
        <taxon>Eukaryota</taxon>
        <taxon>Metazoa</taxon>
        <taxon>Cnidaria</taxon>
        <taxon>Anthozoa</taxon>
        <taxon>Hexacorallia</taxon>
        <taxon>Scleractinia</taxon>
        <taxon>Caryophylliina</taxon>
        <taxon>Caryophylliidae</taxon>
        <taxon>Desmophyllum</taxon>
    </lineage>
</organism>
<evidence type="ECO:0000256" key="1">
    <source>
        <dbReference type="SAM" id="MobiDB-lite"/>
    </source>
</evidence>
<dbReference type="AlphaFoldDB" id="A0A9X0A002"/>
<dbReference type="Proteomes" id="UP001163046">
    <property type="component" value="Unassembled WGS sequence"/>
</dbReference>
<accession>A0A9X0A002</accession>
<proteinExistence type="predicted"/>
<gene>
    <name evidence="2" type="ORF">OS493_023994</name>
</gene>